<dbReference type="PANTHER" id="PTHR30457">
    <property type="entry name" value="5'-NUCLEOTIDASE SURE"/>
    <property type="match status" value="1"/>
</dbReference>
<proteinExistence type="inferred from homology"/>
<comment type="similarity">
    <text evidence="1">Belongs to the SurE nucleotidase family.</text>
</comment>
<feature type="chain" id="PRO_5046617239" description="Survival protein SurE-like phosphatase/nucleotidase domain-containing protein" evidence="4">
    <location>
        <begin position="21"/>
        <end position="309"/>
    </location>
</feature>
<dbReference type="EMBL" id="JBBXMP010000047">
    <property type="protein sequence ID" value="KAL0065462.1"/>
    <property type="molecule type" value="Genomic_DNA"/>
</dbReference>
<dbReference type="PANTHER" id="PTHR30457:SF0">
    <property type="entry name" value="PHOSPHATASE, PUTATIVE (AFU_ORTHOLOGUE AFUA_4G01070)-RELATED"/>
    <property type="match status" value="1"/>
</dbReference>
<evidence type="ECO:0000256" key="1">
    <source>
        <dbReference type="ARBA" id="ARBA00011062"/>
    </source>
</evidence>
<keyword evidence="3" id="KW-0378">Hydrolase</keyword>
<dbReference type="Pfam" id="PF01975">
    <property type="entry name" value="SurE"/>
    <property type="match status" value="1"/>
</dbReference>
<evidence type="ECO:0000256" key="2">
    <source>
        <dbReference type="ARBA" id="ARBA00022723"/>
    </source>
</evidence>
<evidence type="ECO:0000256" key="4">
    <source>
        <dbReference type="SAM" id="SignalP"/>
    </source>
</evidence>
<organism evidence="6 7">
    <name type="scientific">Marasmius tenuissimus</name>
    <dbReference type="NCBI Taxonomy" id="585030"/>
    <lineage>
        <taxon>Eukaryota</taxon>
        <taxon>Fungi</taxon>
        <taxon>Dikarya</taxon>
        <taxon>Basidiomycota</taxon>
        <taxon>Agaricomycotina</taxon>
        <taxon>Agaricomycetes</taxon>
        <taxon>Agaricomycetidae</taxon>
        <taxon>Agaricales</taxon>
        <taxon>Marasmiineae</taxon>
        <taxon>Marasmiaceae</taxon>
        <taxon>Marasmius</taxon>
    </lineage>
</organism>
<evidence type="ECO:0000313" key="6">
    <source>
        <dbReference type="EMBL" id="KAL0065462.1"/>
    </source>
</evidence>
<dbReference type="Gene3D" id="3.40.1210.10">
    <property type="entry name" value="Survival protein SurE-like phosphatase/nucleotidase"/>
    <property type="match status" value="1"/>
</dbReference>
<comment type="caution">
    <text evidence="6">The sequence shown here is derived from an EMBL/GenBank/DDBJ whole genome shotgun (WGS) entry which is preliminary data.</text>
</comment>
<evidence type="ECO:0000313" key="7">
    <source>
        <dbReference type="Proteomes" id="UP001437256"/>
    </source>
</evidence>
<reference evidence="6 7" key="1">
    <citation type="submission" date="2024-05" db="EMBL/GenBank/DDBJ databases">
        <title>A draft genome resource for the thread blight pathogen Marasmius tenuissimus strain MS-2.</title>
        <authorList>
            <person name="Yulfo-Soto G.E."/>
            <person name="Baruah I.K."/>
            <person name="Amoako-Attah I."/>
            <person name="Bukari Y."/>
            <person name="Meinhardt L.W."/>
            <person name="Bailey B.A."/>
            <person name="Cohen S.P."/>
        </authorList>
    </citation>
    <scope>NUCLEOTIDE SEQUENCE [LARGE SCALE GENOMIC DNA]</scope>
    <source>
        <strain evidence="6 7">MS-2</strain>
    </source>
</reference>
<evidence type="ECO:0000259" key="5">
    <source>
        <dbReference type="Pfam" id="PF01975"/>
    </source>
</evidence>
<accession>A0ABR2ZUU4</accession>
<dbReference type="InterPro" id="IPR030048">
    <property type="entry name" value="SurE"/>
</dbReference>
<keyword evidence="4" id="KW-0732">Signal</keyword>
<gene>
    <name evidence="6" type="ORF">AAF712_007526</name>
</gene>
<keyword evidence="2" id="KW-0479">Metal-binding</keyword>
<dbReference type="SUPFAM" id="SSF64167">
    <property type="entry name" value="SurE-like"/>
    <property type="match status" value="1"/>
</dbReference>
<protein>
    <recommendedName>
        <fullName evidence="5">Survival protein SurE-like phosphatase/nucleotidase domain-containing protein</fullName>
    </recommendedName>
</protein>
<evidence type="ECO:0000256" key="3">
    <source>
        <dbReference type="ARBA" id="ARBA00022801"/>
    </source>
</evidence>
<dbReference type="InterPro" id="IPR036523">
    <property type="entry name" value="SurE-like_sf"/>
</dbReference>
<keyword evidence="7" id="KW-1185">Reference proteome</keyword>
<dbReference type="InterPro" id="IPR002828">
    <property type="entry name" value="SurE-like_Pase/nucleotidase"/>
</dbReference>
<sequence>MVPFRGVLLLLTAPFVLVLGQTKILVTNDDGWATAMVRAQNEALKQGGYDVVLSCPAVDKSGTGSSTTTPSVLTTPCEFDTCPVGSPAVGSNATDPRLNYVNGFPVDAARIGIQTLAPPFFGGSPPDLVVSGPNIGSNTGSTVLISGTVGAASEAAKEGVPSLAFSAPSSSIGHDSYTTLESSPTSSKTMAAHIYANLTTTFVNAILADGTSTSILPANISVNINYPGAADCPSVDDFSFIFTRINADSAATDVDTCGSTHLPTEASVVGMDGCFVSVSAFNATTKGDVDAMTQGIVLGKLNNLISCLP</sequence>
<name>A0ABR2ZUU4_9AGAR</name>
<feature type="signal peptide" evidence="4">
    <location>
        <begin position="1"/>
        <end position="20"/>
    </location>
</feature>
<dbReference type="Proteomes" id="UP001437256">
    <property type="component" value="Unassembled WGS sequence"/>
</dbReference>
<feature type="domain" description="Survival protein SurE-like phosphatase/nucleotidase" evidence="5">
    <location>
        <begin position="24"/>
        <end position="233"/>
    </location>
</feature>